<dbReference type="HOGENOM" id="CLU_1362246_0_0_1"/>
<evidence type="ECO:0000313" key="1">
    <source>
        <dbReference type="EMBL" id="AET01399.1"/>
    </source>
</evidence>
<sequence>MANDDIDEEFQDLEVQEMKTDVYVQVHDSSNKEGLSILFSVLFSLQMQGTETVEGLVLKVQRTSRVFWSTDTFKEMKKLILLQLDHLLDELKILNVSHSRYLENIPDFSKLPNLEKLIMKNYPCLYEVHQSIGDLRNLLLLNFKDCTSLTNLPRVIYHLKLLKTLILSGCSKINKLEEDIMQMESLTTMITKNTSIKEVPY</sequence>
<dbReference type="PaxDb" id="3880-AET01399"/>
<dbReference type="EMBL" id="CM001224">
    <property type="protein sequence ID" value="AET01399.1"/>
    <property type="molecule type" value="Genomic_DNA"/>
</dbReference>
<keyword evidence="3" id="KW-1185">Reference proteome</keyword>
<reference evidence="1 3" key="2">
    <citation type="journal article" date="2014" name="BMC Genomics">
        <title>An improved genome release (version Mt4.0) for the model legume Medicago truncatula.</title>
        <authorList>
            <person name="Tang H."/>
            <person name="Krishnakumar V."/>
            <person name="Bidwell S."/>
            <person name="Rosen B."/>
            <person name="Chan A."/>
            <person name="Zhou S."/>
            <person name="Gentzbittel L."/>
            <person name="Childs K.L."/>
            <person name="Yandell M."/>
            <person name="Gundlach H."/>
            <person name="Mayer K.F."/>
            <person name="Schwartz D.C."/>
            <person name="Town C.D."/>
        </authorList>
    </citation>
    <scope>GENOME REANNOTATION</scope>
    <source>
        <strain evidence="2 3">cv. Jemalong A17</strain>
    </source>
</reference>
<dbReference type="eggNOG" id="ENOG502QQJE">
    <property type="taxonomic scope" value="Eukaryota"/>
</dbReference>
<name>G7LF41_MEDTR</name>
<reference evidence="2" key="3">
    <citation type="submission" date="2015-04" db="UniProtKB">
        <authorList>
            <consortium name="EnsemblPlants"/>
        </authorList>
    </citation>
    <scope>IDENTIFICATION</scope>
    <source>
        <strain evidence="2">cv. Jemalong A17</strain>
    </source>
</reference>
<protein>
    <submittedName>
        <fullName evidence="1">Disease resistance protein (TIR-NBS-LRR class) family protein, putative</fullName>
    </submittedName>
</protein>
<dbReference type="InterPro" id="IPR032675">
    <property type="entry name" value="LRR_dom_sf"/>
</dbReference>
<proteinExistence type="predicted"/>
<organism evidence="1 3">
    <name type="scientific">Medicago truncatula</name>
    <name type="common">Barrel medic</name>
    <name type="synonym">Medicago tribuloides</name>
    <dbReference type="NCBI Taxonomy" id="3880"/>
    <lineage>
        <taxon>Eukaryota</taxon>
        <taxon>Viridiplantae</taxon>
        <taxon>Streptophyta</taxon>
        <taxon>Embryophyta</taxon>
        <taxon>Tracheophyta</taxon>
        <taxon>Spermatophyta</taxon>
        <taxon>Magnoliopsida</taxon>
        <taxon>eudicotyledons</taxon>
        <taxon>Gunneridae</taxon>
        <taxon>Pentapetalae</taxon>
        <taxon>rosids</taxon>
        <taxon>fabids</taxon>
        <taxon>Fabales</taxon>
        <taxon>Fabaceae</taxon>
        <taxon>Papilionoideae</taxon>
        <taxon>50 kb inversion clade</taxon>
        <taxon>NPAAA clade</taxon>
        <taxon>Hologalegina</taxon>
        <taxon>IRL clade</taxon>
        <taxon>Trifolieae</taxon>
        <taxon>Medicago</taxon>
    </lineage>
</organism>
<dbReference type="InterPro" id="IPR044974">
    <property type="entry name" value="Disease_R_plants"/>
</dbReference>
<evidence type="ECO:0000313" key="3">
    <source>
        <dbReference type="Proteomes" id="UP000002051"/>
    </source>
</evidence>
<dbReference type="PANTHER" id="PTHR11017:SF560">
    <property type="entry name" value="RESISTANCE PROTEIN (TIR-NBS-LRR CLASS), PUTATIVE-RELATED"/>
    <property type="match status" value="1"/>
</dbReference>
<dbReference type="AlphaFoldDB" id="G7LF41"/>
<dbReference type="STRING" id="3880.G7LF41"/>
<accession>G7LF41</accession>
<gene>
    <name evidence="1" type="ordered locus">MTR_8g012120</name>
</gene>
<reference evidence="1 3" key="1">
    <citation type="journal article" date="2011" name="Nature">
        <title>The Medicago genome provides insight into the evolution of rhizobial symbioses.</title>
        <authorList>
            <person name="Young N.D."/>
            <person name="Debelle F."/>
            <person name="Oldroyd G.E."/>
            <person name="Geurts R."/>
            <person name="Cannon S.B."/>
            <person name="Udvardi M.K."/>
            <person name="Benedito V.A."/>
            <person name="Mayer K.F."/>
            <person name="Gouzy J."/>
            <person name="Schoof H."/>
            <person name="Van de Peer Y."/>
            <person name="Proost S."/>
            <person name="Cook D.R."/>
            <person name="Meyers B.C."/>
            <person name="Spannagl M."/>
            <person name="Cheung F."/>
            <person name="De Mita S."/>
            <person name="Krishnakumar V."/>
            <person name="Gundlach H."/>
            <person name="Zhou S."/>
            <person name="Mudge J."/>
            <person name="Bharti A.K."/>
            <person name="Murray J.D."/>
            <person name="Naoumkina M.A."/>
            <person name="Rosen B."/>
            <person name="Silverstein K.A."/>
            <person name="Tang H."/>
            <person name="Rombauts S."/>
            <person name="Zhao P.X."/>
            <person name="Zhou P."/>
            <person name="Barbe V."/>
            <person name="Bardou P."/>
            <person name="Bechner M."/>
            <person name="Bellec A."/>
            <person name="Berger A."/>
            <person name="Berges H."/>
            <person name="Bidwell S."/>
            <person name="Bisseling T."/>
            <person name="Choisne N."/>
            <person name="Couloux A."/>
            <person name="Denny R."/>
            <person name="Deshpande S."/>
            <person name="Dai X."/>
            <person name="Doyle J.J."/>
            <person name="Dudez A.M."/>
            <person name="Farmer A.D."/>
            <person name="Fouteau S."/>
            <person name="Franken C."/>
            <person name="Gibelin C."/>
            <person name="Gish J."/>
            <person name="Goldstein S."/>
            <person name="Gonzalez A.J."/>
            <person name="Green P.J."/>
            <person name="Hallab A."/>
            <person name="Hartog M."/>
            <person name="Hua A."/>
            <person name="Humphray S.J."/>
            <person name="Jeong D.H."/>
            <person name="Jing Y."/>
            <person name="Jocker A."/>
            <person name="Kenton S.M."/>
            <person name="Kim D.J."/>
            <person name="Klee K."/>
            <person name="Lai H."/>
            <person name="Lang C."/>
            <person name="Lin S."/>
            <person name="Macmil S.L."/>
            <person name="Magdelenat G."/>
            <person name="Matthews L."/>
            <person name="McCorrison J."/>
            <person name="Monaghan E.L."/>
            <person name="Mun J.H."/>
            <person name="Najar F.Z."/>
            <person name="Nicholson C."/>
            <person name="Noirot C."/>
            <person name="O'Bleness M."/>
            <person name="Paule C.R."/>
            <person name="Poulain J."/>
            <person name="Prion F."/>
            <person name="Qin B."/>
            <person name="Qu C."/>
            <person name="Retzel E.F."/>
            <person name="Riddle C."/>
            <person name="Sallet E."/>
            <person name="Samain S."/>
            <person name="Samson N."/>
            <person name="Sanders I."/>
            <person name="Saurat O."/>
            <person name="Scarpelli C."/>
            <person name="Schiex T."/>
            <person name="Segurens B."/>
            <person name="Severin A.J."/>
            <person name="Sherrier D.J."/>
            <person name="Shi R."/>
            <person name="Sims S."/>
            <person name="Singer S.R."/>
            <person name="Sinharoy S."/>
            <person name="Sterck L."/>
            <person name="Viollet A."/>
            <person name="Wang B.B."/>
            <person name="Wang K."/>
            <person name="Wang M."/>
            <person name="Wang X."/>
            <person name="Warfsmann J."/>
            <person name="Weissenbach J."/>
            <person name="White D.D."/>
            <person name="White J.D."/>
            <person name="Wiley G.B."/>
            <person name="Wincker P."/>
            <person name="Xing Y."/>
            <person name="Yang L."/>
            <person name="Yao Z."/>
            <person name="Ying F."/>
            <person name="Zhai J."/>
            <person name="Zhou L."/>
            <person name="Zuber A."/>
            <person name="Denarie J."/>
            <person name="Dixon R.A."/>
            <person name="May G.D."/>
            <person name="Schwartz D.C."/>
            <person name="Rogers J."/>
            <person name="Quetier F."/>
            <person name="Town C.D."/>
            <person name="Roe B.A."/>
        </authorList>
    </citation>
    <scope>NUCLEOTIDE SEQUENCE [LARGE SCALE GENOMIC DNA]</scope>
    <source>
        <strain evidence="1">A17</strain>
        <strain evidence="2 3">cv. Jemalong A17</strain>
    </source>
</reference>
<dbReference type="Gene3D" id="3.80.10.10">
    <property type="entry name" value="Ribonuclease Inhibitor"/>
    <property type="match status" value="1"/>
</dbReference>
<dbReference type="Proteomes" id="UP000002051">
    <property type="component" value="Chromosome 8"/>
</dbReference>
<dbReference type="GO" id="GO:0006952">
    <property type="term" value="P:defense response"/>
    <property type="evidence" value="ECO:0007669"/>
    <property type="project" value="InterPro"/>
</dbReference>
<dbReference type="PANTHER" id="PTHR11017">
    <property type="entry name" value="LEUCINE-RICH REPEAT-CONTAINING PROTEIN"/>
    <property type="match status" value="1"/>
</dbReference>
<dbReference type="SUPFAM" id="SSF52058">
    <property type="entry name" value="L domain-like"/>
    <property type="match status" value="1"/>
</dbReference>
<dbReference type="EnsemblPlants" id="AET01399">
    <property type="protein sequence ID" value="AET01399"/>
    <property type="gene ID" value="MTR_8g012120"/>
</dbReference>
<evidence type="ECO:0000313" key="2">
    <source>
        <dbReference type="EnsemblPlants" id="AET01399"/>
    </source>
</evidence>